<dbReference type="RefSeq" id="WP_046715312.1">
    <property type="nucleotide sequence ID" value="NZ_BJXR01000043.1"/>
</dbReference>
<reference evidence="6 9" key="2">
    <citation type="submission" date="2019-07" db="EMBL/GenBank/DDBJ databases">
        <title>Whole genome shotgun sequence of Myxococcus fulvus NBRC 100333.</title>
        <authorList>
            <person name="Hosoyama A."/>
            <person name="Uohara A."/>
            <person name="Ohji S."/>
            <person name="Ichikawa N."/>
        </authorList>
    </citation>
    <scope>NUCLEOTIDE SEQUENCE [LARGE SCALE GENOMIC DNA]</scope>
    <source>
        <strain evidence="6 9">NBRC 100333</strain>
    </source>
</reference>
<name>A0A511T9S1_MYXFU</name>
<dbReference type="OrthoDB" id="9803927at2"/>
<dbReference type="GO" id="GO:0000166">
    <property type="term" value="F:nucleotide binding"/>
    <property type="evidence" value="ECO:0007669"/>
    <property type="project" value="UniProtKB-KW"/>
</dbReference>
<gene>
    <name evidence="6" type="primary">ushA</name>
    <name evidence="6" type="ORF">MFU01_59710</name>
    <name evidence="7" type="ORF">SAMN05443572_10252</name>
</gene>
<dbReference type="GO" id="GO:0030288">
    <property type="term" value="C:outer membrane-bounded periplasmic space"/>
    <property type="evidence" value="ECO:0007669"/>
    <property type="project" value="TreeGrafter"/>
</dbReference>
<evidence type="ECO:0000313" key="8">
    <source>
        <dbReference type="Proteomes" id="UP000183760"/>
    </source>
</evidence>
<dbReference type="PANTHER" id="PTHR11575">
    <property type="entry name" value="5'-NUCLEOTIDASE-RELATED"/>
    <property type="match status" value="1"/>
</dbReference>
<dbReference type="InterPro" id="IPR004843">
    <property type="entry name" value="Calcineurin-like_PHP"/>
</dbReference>
<evidence type="ECO:0000259" key="4">
    <source>
        <dbReference type="Pfam" id="PF00149"/>
    </source>
</evidence>
<dbReference type="GO" id="GO:0009166">
    <property type="term" value="P:nucleotide catabolic process"/>
    <property type="evidence" value="ECO:0007669"/>
    <property type="project" value="InterPro"/>
</dbReference>
<evidence type="ECO:0000256" key="3">
    <source>
        <dbReference type="RuleBase" id="RU362119"/>
    </source>
</evidence>
<sequence length="598" mass="61839">MRSPRPFLVALATCAAACAGTPATPTPAASSSEPVRLTLVGLNDFHGNVEPHRTRLSDGRVVEEGGAATLAAYVARLRADNPGGVLLLDGGDLFQGTLASNLTEGAVVVDVYNHLGFTAAAIGNHEFDYGPVGASPMALTPSEDPLGALKARVKQARFPMLSANLRDAATGKTPAWLGNDGTHLLTVKGVRVGVLGLTTESTPSVTNPANVGSLRFLPLASSALEASRSLRARGADVVVAVAHAGGHCADLSNPRDTSSCERGGDAEIVDMLAALPPGTLDAVVAGHTHQVMGHFIQGVPVIETTGLARSVGVVELFVDPVRRRVEPSLTRIQAAIPLCSQVDAVHGDCDGRQLRERAEVKLVPSRFLGAEVRPDSDVEALLAPTLAEVDAAQRREAGVSCASPLARSFTEEGALGNVVADALREAVGADAAVMNPGGIRADLPGGVLSFGHVYQALPFDNTVAVLTLSGTELELLLKLAHGVDRGAVFAVSGLELTLARCPGPGRLLSVTLEGGKPLVAEKRYRVAVPDFLARGGDGVEGVTRPLPPERAELAPFQGMDLREALIAYGRAHGGVLPTPALGRVRYSGVAEACPTASR</sequence>
<dbReference type="Pfam" id="PF00149">
    <property type="entry name" value="Metallophos"/>
    <property type="match status" value="1"/>
</dbReference>
<evidence type="ECO:0000256" key="2">
    <source>
        <dbReference type="ARBA" id="ARBA00022729"/>
    </source>
</evidence>
<feature type="chain" id="PRO_5023115615" evidence="3">
    <location>
        <begin position="20"/>
        <end position="598"/>
    </location>
</feature>
<keyword evidence="3" id="KW-0547">Nucleotide-binding</keyword>
<reference evidence="7 8" key="1">
    <citation type="submission" date="2016-10" db="EMBL/GenBank/DDBJ databases">
        <authorList>
            <person name="Varghese N."/>
            <person name="Submissions S."/>
        </authorList>
    </citation>
    <scope>NUCLEOTIDE SEQUENCE [LARGE SCALE GENOMIC DNA]</scope>
    <source>
        <strain evidence="7 8">DSM 16525</strain>
    </source>
</reference>
<dbReference type="EMBL" id="BJXR01000043">
    <property type="protein sequence ID" value="GEN10934.1"/>
    <property type="molecule type" value="Genomic_DNA"/>
</dbReference>
<feature type="domain" description="Calcineurin-like phosphoesterase" evidence="4">
    <location>
        <begin position="39"/>
        <end position="290"/>
    </location>
</feature>
<organism evidence="6 9">
    <name type="scientific">Myxococcus fulvus</name>
    <dbReference type="NCBI Taxonomy" id="33"/>
    <lineage>
        <taxon>Bacteria</taxon>
        <taxon>Pseudomonadati</taxon>
        <taxon>Myxococcota</taxon>
        <taxon>Myxococcia</taxon>
        <taxon>Myxococcales</taxon>
        <taxon>Cystobacterineae</taxon>
        <taxon>Myxococcaceae</taxon>
        <taxon>Myxococcus</taxon>
    </lineage>
</organism>
<dbReference type="Pfam" id="PF02872">
    <property type="entry name" value="5_nucleotid_C"/>
    <property type="match status" value="1"/>
</dbReference>
<dbReference type="PANTHER" id="PTHR11575:SF24">
    <property type="entry name" value="5'-NUCLEOTIDASE"/>
    <property type="match status" value="1"/>
</dbReference>
<dbReference type="GO" id="GO:0016788">
    <property type="term" value="F:hydrolase activity, acting on ester bonds"/>
    <property type="evidence" value="ECO:0007669"/>
    <property type="project" value="InterPro"/>
</dbReference>
<dbReference type="PROSITE" id="PS00786">
    <property type="entry name" value="5_NUCLEOTIDASE_2"/>
    <property type="match status" value="1"/>
</dbReference>
<dbReference type="Gene3D" id="3.90.780.10">
    <property type="entry name" value="5'-Nucleotidase, C-terminal domain"/>
    <property type="match status" value="1"/>
</dbReference>
<keyword evidence="2 3" id="KW-0732">Signal</keyword>
<dbReference type="InterPro" id="IPR036907">
    <property type="entry name" value="5'-Nucleotdase_C_sf"/>
</dbReference>
<dbReference type="InterPro" id="IPR006179">
    <property type="entry name" value="5_nucleotidase/apyrase"/>
</dbReference>
<protein>
    <submittedName>
        <fullName evidence="6 7">5'-nucleotidase</fullName>
    </submittedName>
</protein>
<dbReference type="STRING" id="1334629.MFUL124B02_31565"/>
<accession>A0A511T9S1</accession>
<evidence type="ECO:0000259" key="5">
    <source>
        <dbReference type="Pfam" id="PF02872"/>
    </source>
</evidence>
<dbReference type="SUPFAM" id="SSF56300">
    <property type="entry name" value="Metallo-dependent phosphatases"/>
    <property type="match status" value="1"/>
</dbReference>
<dbReference type="Proteomes" id="UP000321514">
    <property type="component" value="Unassembled WGS sequence"/>
</dbReference>
<dbReference type="EMBL" id="FOIB01000002">
    <property type="protein sequence ID" value="SET37358.1"/>
    <property type="molecule type" value="Genomic_DNA"/>
</dbReference>
<evidence type="ECO:0000313" key="6">
    <source>
        <dbReference type="EMBL" id="GEN10934.1"/>
    </source>
</evidence>
<dbReference type="Proteomes" id="UP000183760">
    <property type="component" value="Unassembled WGS sequence"/>
</dbReference>
<feature type="signal peptide" evidence="3">
    <location>
        <begin position="1"/>
        <end position="19"/>
    </location>
</feature>
<dbReference type="AlphaFoldDB" id="A0A511T9S1"/>
<proteinExistence type="inferred from homology"/>
<dbReference type="InterPro" id="IPR006146">
    <property type="entry name" value="5'-Nucleotdase_CS"/>
</dbReference>
<dbReference type="SUPFAM" id="SSF55816">
    <property type="entry name" value="5'-nucleotidase (syn. UDP-sugar hydrolase), C-terminal domain"/>
    <property type="match status" value="1"/>
</dbReference>
<dbReference type="InterPro" id="IPR008334">
    <property type="entry name" value="5'-Nucleotdase_C"/>
</dbReference>
<dbReference type="CDD" id="cd00845">
    <property type="entry name" value="MPP_UshA_N_like"/>
    <property type="match status" value="1"/>
</dbReference>
<dbReference type="PRINTS" id="PR01607">
    <property type="entry name" value="APYRASEFAMLY"/>
</dbReference>
<keyword evidence="8" id="KW-1185">Reference proteome</keyword>
<dbReference type="Gene3D" id="3.60.21.10">
    <property type="match status" value="1"/>
</dbReference>
<evidence type="ECO:0000313" key="9">
    <source>
        <dbReference type="Proteomes" id="UP000321514"/>
    </source>
</evidence>
<dbReference type="InterPro" id="IPR029052">
    <property type="entry name" value="Metallo-depent_PP-like"/>
</dbReference>
<keyword evidence="3" id="KW-0378">Hydrolase</keyword>
<evidence type="ECO:0000313" key="7">
    <source>
        <dbReference type="EMBL" id="SET37358.1"/>
    </source>
</evidence>
<evidence type="ECO:0000256" key="1">
    <source>
        <dbReference type="ARBA" id="ARBA00006654"/>
    </source>
</evidence>
<comment type="similarity">
    <text evidence="1 3">Belongs to the 5'-nucleotidase family.</text>
</comment>
<comment type="caution">
    <text evidence="6">The sequence shown here is derived from an EMBL/GenBank/DDBJ whole genome shotgun (WGS) entry which is preliminary data.</text>
</comment>
<feature type="domain" description="5'-Nucleotidase C-terminal" evidence="5">
    <location>
        <begin position="407"/>
        <end position="540"/>
    </location>
</feature>
<dbReference type="GO" id="GO:0046872">
    <property type="term" value="F:metal ion binding"/>
    <property type="evidence" value="ECO:0007669"/>
    <property type="project" value="InterPro"/>
</dbReference>